<comment type="caution">
    <text evidence="1">The sequence shown here is derived from an EMBL/GenBank/DDBJ whole genome shotgun (WGS) entry which is preliminary data.</text>
</comment>
<proteinExistence type="predicted"/>
<accession>A0A9N9EHC2</accession>
<organism evidence="1 2">
    <name type="scientific">Funneliformis caledonium</name>
    <dbReference type="NCBI Taxonomy" id="1117310"/>
    <lineage>
        <taxon>Eukaryota</taxon>
        <taxon>Fungi</taxon>
        <taxon>Fungi incertae sedis</taxon>
        <taxon>Mucoromycota</taxon>
        <taxon>Glomeromycotina</taxon>
        <taxon>Glomeromycetes</taxon>
        <taxon>Glomerales</taxon>
        <taxon>Glomeraceae</taxon>
        <taxon>Funneliformis</taxon>
    </lineage>
</organism>
<name>A0A9N9EHC2_9GLOM</name>
<sequence length="157" mass="18492">ARYNCQIKDVFEKKYKYLYKLSILDFLSEKTALFLLDYFYEIFKNCGKSKIEKKNQYKLATLGEIVDSKCLPAGYSTSLEYSCHYCKEYYKRRIYNNVNFFLKRLEKGPNILTTEEKKGENVEDIANEDDEKAEEIETNKSQQVHVAFINALNQIGI</sequence>
<evidence type="ECO:0000313" key="1">
    <source>
        <dbReference type="EMBL" id="CAG8674948.1"/>
    </source>
</evidence>
<keyword evidence="2" id="KW-1185">Reference proteome</keyword>
<evidence type="ECO:0000313" key="2">
    <source>
        <dbReference type="Proteomes" id="UP000789570"/>
    </source>
</evidence>
<dbReference type="Proteomes" id="UP000789570">
    <property type="component" value="Unassembled WGS sequence"/>
</dbReference>
<dbReference type="OrthoDB" id="2304900at2759"/>
<dbReference type="EMBL" id="CAJVPQ010005754">
    <property type="protein sequence ID" value="CAG8674948.1"/>
    <property type="molecule type" value="Genomic_DNA"/>
</dbReference>
<feature type="non-terminal residue" evidence="1">
    <location>
        <position position="1"/>
    </location>
</feature>
<protein>
    <submittedName>
        <fullName evidence="1">16787_t:CDS:1</fullName>
    </submittedName>
</protein>
<dbReference type="AlphaFoldDB" id="A0A9N9EHC2"/>
<gene>
    <name evidence="1" type="ORF">FCALED_LOCUS12203</name>
</gene>
<reference evidence="1" key="1">
    <citation type="submission" date="2021-06" db="EMBL/GenBank/DDBJ databases">
        <authorList>
            <person name="Kallberg Y."/>
            <person name="Tangrot J."/>
            <person name="Rosling A."/>
        </authorList>
    </citation>
    <scope>NUCLEOTIDE SEQUENCE</scope>
    <source>
        <strain evidence="1">UK204</strain>
    </source>
</reference>